<dbReference type="KEGG" id="vne:CFK40_03725"/>
<name>A0A221M969_9BACI</name>
<dbReference type="Proteomes" id="UP000204391">
    <property type="component" value="Chromosome"/>
</dbReference>
<dbReference type="PANTHER" id="PTHR42110">
    <property type="entry name" value="L-ASPARAGINASE, PUTATIVE (AFU_ORTHOLOGUE AFUA_3G11890)-RELATED"/>
    <property type="match status" value="1"/>
</dbReference>
<keyword evidence="2" id="KW-1185">Reference proteome</keyword>
<dbReference type="OrthoDB" id="9770793at2"/>
<dbReference type="RefSeq" id="WP_089530747.1">
    <property type="nucleotide sequence ID" value="NZ_CP022437.1"/>
</dbReference>
<accession>A0A221M969</accession>
<gene>
    <name evidence="1" type="ORF">CFK40_03725</name>
</gene>
<reference evidence="1 2" key="1">
    <citation type="journal article" date="2003" name="Int. J. Syst. Evol. Microbiol.">
        <title>Virgibacillus carmonensis sp. nov., Virgibacillus necropolis sp. nov. and Virgibacillus picturae sp. nov., three novel species isolated from deteriorated mural paintings, transfer of the species of the genus salibacillus to Virgibacillus, as Virgibacillus marismortui comb. nov. and Virgibacillus salexigens comb. nov., and emended description of the genus Virgibacillus.</title>
        <authorList>
            <person name="Heyrman J."/>
            <person name="Logan N.A."/>
            <person name="Busse H.J."/>
            <person name="Balcaen A."/>
            <person name="Lebbe L."/>
            <person name="Rodriguez-Diaz M."/>
            <person name="Swings J."/>
            <person name="De Vos P."/>
        </authorList>
    </citation>
    <scope>NUCLEOTIDE SEQUENCE [LARGE SCALE GENOMIC DNA]</scope>
    <source>
        <strain evidence="1 2">LMG 19488</strain>
    </source>
</reference>
<sequence length="340" mass="37968">MNYEILVSDYRNGILENIHPGHICGVDEFGSVKYQVGNPDHLTFLRSALKPIQAIPAIANGIQEHFKLTNRETALIAASHRGEEFHVDELEKLLDKVGIQEEELLCHPTYPLNPRSKDKLAKNNQPNRRLYHNCSGKHLGMIALAKILGVSTEGYFKPDHPVQQEILSALSSVSGCKVEHIHSGVDGCGVPVYALPLRYIANTYLRFARPELIEDRFIRRAVFQITSMMNENPDIISGTDTICTSLLMDGNIVAKGGAQGVYCFGLDEEKMGFSLKVIDGSEEQWPIIVASILEQINYKNKDTIQRLYQLTEKDIYNDNNKLVGNKEASFKLNGITSGTL</sequence>
<dbReference type="EMBL" id="CP022437">
    <property type="protein sequence ID" value="ASN04177.1"/>
    <property type="molecule type" value="Genomic_DNA"/>
</dbReference>
<evidence type="ECO:0000313" key="2">
    <source>
        <dbReference type="Proteomes" id="UP000204391"/>
    </source>
</evidence>
<dbReference type="InterPro" id="IPR010349">
    <property type="entry name" value="Asparaginase_II"/>
</dbReference>
<dbReference type="AlphaFoldDB" id="A0A221M969"/>
<evidence type="ECO:0000313" key="1">
    <source>
        <dbReference type="EMBL" id="ASN04177.1"/>
    </source>
</evidence>
<dbReference type="Pfam" id="PF06089">
    <property type="entry name" value="Asparaginase_II"/>
    <property type="match status" value="1"/>
</dbReference>
<proteinExistence type="predicted"/>
<organism evidence="1 2">
    <name type="scientific">Virgibacillus necropolis</name>
    <dbReference type="NCBI Taxonomy" id="163877"/>
    <lineage>
        <taxon>Bacteria</taxon>
        <taxon>Bacillati</taxon>
        <taxon>Bacillota</taxon>
        <taxon>Bacilli</taxon>
        <taxon>Bacillales</taxon>
        <taxon>Bacillaceae</taxon>
        <taxon>Virgibacillus</taxon>
    </lineage>
</organism>
<protein>
    <submittedName>
        <fullName evidence="1">Asparaginase</fullName>
    </submittedName>
</protein>
<dbReference type="PANTHER" id="PTHR42110:SF1">
    <property type="entry name" value="L-ASPARAGINASE, PUTATIVE (AFU_ORTHOLOGUE AFUA_3G11890)-RELATED"/>
    <property type="match status" value="1"/>
</dbReference>